<evidence type="ECO:0000313" key="3">
    <source>
        <dbReference type="Proteomes" id="UP000297982"/>
    </source>
</evidence>
<feature type="transmembrane region" description="Helical" evidence="1">
    <location>
        <begin position="38"/>
        <end position="55"/>
    </location>
</feature>
<keyword evidence="1" id="KW-1133">Transmembrane helix</keyword>
<evidence type="ECO:0000313" key="2">
    <source>
        <dbReference type="EMBL" id="TGB03698.1"/>
    </source>
</evidence>
<dbReference type="STRING" id="192814.GCA_900166575_00588"/>
<accession>A0A4Z0GZU2</accession>
<proteinExistence type="predicted"/>
<keyword evidence="1" id="KW-0812">Transmembrane</keyword>
<comment type="caution">
    <text evidence="2">The sequence shown here is derived from an EMBL/GenBank/DDBJ whole genome shotgun (WGS) entry which is preliminary data.</text>
</comment>
<gene>
    <name evidence="2" type="ORF">E4663_01460</name>
</gene>
<organism evidence="2 3">
    <name type="scientific">Halobacillus salinus</name>
    <dbReference type="NCBI Taxonomy" id="192814"/>
    <lineage>
        <taxon>Bacteria</taxon>
        <taxon>Bacillati</taxon>
        <taxon>Bacillota</taxon>
        <taxon>Bacilli</taxon>
        <taxon>Bacillales</taxon>
        <taxon>Bacillaceae</taxon>
        <taxon>Halobacillus</taxon>
    </lineage>
</organism>
<name>A0A4Z0GZU2_9BACI</name>
<reference evidence="2 3" key="1">
    <citation type="journal article" date="2003" name="Int. J. Syst. Evol. Microbiol.">
        <title>Halobacillus salinus sp. nov., isolated from a salt lake on the coast of the East Sea in Korea.</title>
        <authorList>
            <person name="Yoon J.H."/>
            <person name="Kang K.H."/>
            <person name="Park Y.H."/>
        </authorList>
    </citation>
    <scope>NUCLEOTIDE SEQUENCE [LARGE SCALE GENOMIC DNA]</scope>
    <source>
        <strain evidence="2 3">HSL-3</strain>
    </source>
</reference>
<feature type="transmembrane region" description="Helical" evidence="1">
    <location>
        <begin position="12"/>
        <end position="32"/>
    </location>
</feature>
<dbReference type="RefSeq" id="WP_079479056.1">
    <property type="nucleotide sequence ID" value="NZ_FVYZ01000004.1"/>
</dbReference>
<sequence>MQNVSRFKPEYITNALLVVVCSILVLTLFAGLATIKETITYALIVVLLSFLTADMKRHAKEKRPSSIKNKYVVLMLLFAYITVL</sequence>
<protein>
    <submittedName>
        <fullName evidence="2">Uncharacterized protein</fullName>
    </submittedName>
</protein>
<dbReference type="Proteomes" id="UP000297982">
    <property type="component" value="Unassembled WGS sequence"/>
</dbReference>
<keyword evidence="1" id="KW-0472">Membrane</keyword>
<dbReference type="AlphaFoldDB" id="A0A4Z0GZU2"/>
<keyword evidence="3" id="KW-1185">Reference proteome</keyword>
<dbReference type="EMBL" id="SRJC01000001">
    <property type="protein sequence ID" value="TGB03698.1"/>
    <property type="molecule type" value="Genomic_DNA"/>
</dbReference>
<dbReference type="OrthoDB" id="9946165at2"/>
<evidence type="ECO:0000256" key="1">
    <source>
        <dbReference type="SAM" id="Phobius"/>
    </source>
</evidence>